<accession>A0A109LLB2</accession>
<sequence length="154" mass="16376">MAQPPVAQVEAAVEAQVATILTGARCRRRGTEVVVEQRGVNAIVPFRRVNVAARGTVDIDLRDADIQGQGLDIDAAAGHGYPLGKIPAGMLGVIRRRLHRNPQLAKLGSVQARLGVVLSGKGGEGDLAAPHRLPVEHHIYAVNTWRQHVAGIEA</sequence>
<name>A0A109LLB2_PSEFL</name>
<evidence type="ECO:0000313" key="1">
    <source>
        <dbReference type="EMBL" id="KWV89554.1"/>
    </source>
</evidence>
<proteinExistence type="predicted"/>
<evidence type="ECO:0000313" key="2">
    <source>
        <dbReference type="Proteomes" id="UP000061348"/>
    </source>
</evidence>
<comment type="caution">
    <text evidence="1">The sequence shown here is derived from an EMBL/GenBank/DDBJ whole genome shotgun (WGS) entry which is preliminary data.</text>
</comment>
<protein>
    <submittedName>
        <fullName evidence="1">Uncharacterized protein</fullName>
    </submittedName>
</protein>
<dbReference type="EMBL" id="LCYA01000035">
    <property type="protein sequence ID" value="KWV89554.1"/>
    <property type="molecule type" value="Genomic_DNA"/>
</dbReference>
<dbReference type="AlphaFoldDB" id="A0A109LLB2"/>
<reference evidence="1 2" key="1">
    <citation type="submission" date="2015-05" db="EMBL/GenBank/DDBJ databases">
        <title>A genomic and transcriptomic approach to investigate the blue pigment phenotype in Pseudomonas fluorescens.</title>
        <authorList>
            <person name="Andreani N.A."/>
            <person name="Cardazzo B."/>
        </authorList>
    </citation>
    <scope>NUCLEOTIDE SEQUENCE [LARGE SCALE GENOMIC DNA]</scope>
    <source>
        <strain evidence="1 2">Ps_22</strain>
    </source>
</reference>
<dbReference type="Proteomes" id="UP000061348">
    <property type="component" value="Unassembled WGS sequence"/>
</dbReference>
<organism evidence="1 2">
    <name type="scientific">Pseudomonas fluorescens</name>
    <dbReference type="NCBI Taxonomy" id="294"/>
    <lineage>
        <taxon>Bacteria</taxon>
        <taxon>Pseudomonadati</taxon>
        <taxon>Pseudomonadota</taxon>
        <taxon>Gammaproteobacteria</taxon>
        <taxon>Pseudomonadales</taxon>
        <taxon>Pseudomonadaceae</taxon>
        <taxon>Pseudomonas</taxon>
    </lineage>
</organism>
<gene>
    <name evidence="1" type="ORF">PFLmoz3_00790</name>
</gene>